<name>A0A841KZN3_9FIRM</name>
<keyword evidence="3 6" id="KW-0808">Transferase</keyword>
<dbReference type="Pfam" id="PF14602">
    <property type="entry name" value="Hexapep_2"/>
    <property type="match status" value="1"/>
</dbReference>
<evidence type="ECO:0000256" key="3">
    <source>
        <dbReference type="ARBA" id="ARBA00022679"/>
    </source>
</evidence>
<dbReference type="SUPFAM" id="SSF51161">
    <property type="entry name" value="Trimeric LpxA-like enzymes"/>
    <property type="match status" value="1"/>
</dbReference>
<dbReference type="GO" id="GO:0016020">
    <property type="term" value="C:membrane"/>
    <property type="evidence" value="ECO:0007669"/>
    <property type="project" value="GOC"/>
</dbReference>
<keyword evidence="5 6" id="KW-0012">Acyltransferase</keyword>
<evidence type="ECO:0000313" key="6">
    <source>
        <dbReference type="EMBL" id="MBB6216372.1"/>
    </source>
</evidence>
<accession>A0A841KZN3</accession>
<sequence length="305" mass="33508">MLLSNIFKEYNCFEDAVINNEKNFDYLGLTASDVNGLLCVFLDDEKYIDDIKTNVRMIITNKNIAKLLEGTNYGICIVDNPREVFFHIHNYLSDRRDKSEEKKKTIIGNDCDISNLASISKNNVKIGNNVVIEEFVVVRENTTIGDNSIIRAGSIIGGQGYEFKKTEKGILSVAHAGGVIIGNNVEIQYNTCIDRGVYDWDNTIIGDNCKIDNLVHIAHGVKISKNSMIVANVGIGGRTTIGQNTWIGFATTITNGVSVGDNARANIGSVVTKSIPDGGSYTGNFAIEHSIFMKNLKKSLSNNKE</sequence>
<dbReference type="CDD" id="cd03352">
    <property type="entry name" value="LbH_LpxD"/>
    <property type="match status" value="1"/>
</dbReference>
<dbReference type="PANTHER" id="PTHR43378:SF2">
    <property type="entry name" value="UDP-3-O-ACYLGLUCOSAMINE N-ACYLTRANSFERASE 1, MITOCHONDRIAL-RELATED"/>
    <property type="match status" value="1"/>
</dbReference>
<evidence type="ECO:0000256" key="1">
    <source>
        <dbReference type="ARBA" id="ARBA00022516"/>
    </source>
</evidence>
<evidence type="ECO:0000256" key="4">
    <source>
        <dbReference type="ARBA" id="ARBA00023098"/>
    </source>
</evidence>
<dbReference type="Pfam" id="PF00132">
    <property type="entry name" value="Hexapep"/>
    <property type="match status" value="2"/>
</dbReference>
<reference evidence="6 7" key="1">
    <citation type="submission" date="2020-08" db="EMBL/GenBank/DDBJ databases">
        <title>Genomic Encyclopedia of Type Strains, Phase IV (KMG-IV): sequencing the most valuable type-strain genomes for metagenomic binning, comparative biology and taxonomic classification.</title>
        <authorList>
            <person name="Goeker M."/>
        </authorList>
    </citation>
    <scope>NUCLEOTIDE SEQUENCE [LARGE SCALE GENOMIC DNA]</scope>
    <source>
        <strain evidence="6 7">DSM 103526</strain>
    </source>
</reference>
<dbReference type="InterPro" id="IPR011004">
    <property type="entry name" value="Trimer_LpxA-like_sf"/>
</dbReference>
<dbReference type="GO" id="GO:0016410">
    <property type="term" value="F:N-acyltransferase activity"/>
    <property type="evidence" value="ECO:0007669"/>
    <property type="project" value="InterPro"/>
</dbReference>
<proteinExistence type="predicted"/>
<dbReference type="InterPro" id="IPR007691">
    <property type="entry name" value="LpxD"/>
</dbReference>
<dbReference type="AlphaFoldDB" id="A0A841KZN3"/>
<evidence type="ECO:0000256" key="5">
    <source>
        <dbReference type="ARBA" id="ARBA00023315"/>
    </source>
</evidence>
<dbReference type="GO" id="GO:0103118">
    <property type="term" value="F:UDP-3-O-[(3R)-3-hydroxyacyl]-glucosamine N-acyltransferase activity"/>
    <property type="evidence" value="ECO:0007669"/>
    <property type="project" value="UniProtKB-EC"/>
</dbReference>
<dbReference type="InterPro" id="IPR001451">
    <property type="entry name" value="Hexapep"/>
</dbReference>
<dbReference type="EC" id="2.3.1.191" evidence="6"/>
<evidence type="ECO:0000313" key="7">
    <source>
        <dbReference type="Proteomes" id="UP000579281"/>
    </source>
</evidence>
<keyword evidence="2" id="KW-0441">Lipid A biosynthesis</keyword>
<organism evidence="6 7">
    <name type="scientific">Anaerosolibacter carboniphilus</name>
    <dbReference type="NCBI Taxonomy" id="1417629"/>
    <lineage>
        <taxon>Bacteria</taxon>
        <taxon>Bacillati</taxon>
        <taxon>Bacillota</taxon>
        <taxon>Clostridia</taxon>
        <taxon>Peptostreptococcales</taxon>
        <taxon>Thermotaleaceae</taxon>
        <taxon>Anaerosolibacter</taxon>
    </lineage>
</organism>
<gene>
    <name evidence="6" type="ORF">HNQ80_002472</name>
</gene>
<dbReference type="GO" id="GO:0009245">
    <property type="term" value="P:lipid A biosynthetic process"/>
    <property type="evidence" value="ECO:0007669"/>
    <property type="project" value="UniProtKB-KW"/>
</dbReference>
<dbReference type="Proteomes" id="UP000579281">
    <property type="component" value="Unassembled WGS sequence"/>
</dbReference>
<comment type="caution">
    <text evidence="6">The sequence shown here is derived from an EMBL/GenBank/DDBJ whole genome shotgun (WGS) entry which is preliminary data.</text>
</comment>
<evidence type="ECO:0000256" key="2">
    <source>
        <dbReference type="ARBA" id="ARBA00022556"/>
    </source>
</evidence>
<dbReference type="PANTHER" id="PTHR43378">
    <property type="entry name" value="UDP-3-O-ACYLGLUCOSAMINE N-ACYLTRANSFERASE"/>
    <property type="match status" value="1"/>
</dbReference>
<dbReference type="Gene3D" id="2.160.10.10">
    <property type="entry name" value="Hexapeptide repeat proteins"/>
    <property type="match status" value="1"/>
</dbReference>
<keyword evidence="1" id="KW-0444">Lipid biosynthesis</keyword>
<dbReference type="EMBL" id="JACHEN010000014">
    <property type="protein sequence ID" value="MBB6216372.1"/>
    <property type="molecule type" value="Genomic_DNA"/>
</dbReference>
<dbReference type="RefSeq" id="WP_184310910.1">
    <property type="nucleotide sequence ID" value="NZ_JACHEN010000014.1"/>
</dbReference>
<keyword evidence="4" id="KW-0443">Lipid metabolism</keyword>
<protein>
    <submittedName>
        <fullName evidence="6">UDP-3-O-[3-hydroxymyristoyl] glucosamine N-acyltransferase</fullName>
        <ecNumber evidence="6">2.3.1.191</ecNumber>
    </submittedName>
</protein>
<keyword evidence="7" id="KW-1185">Reference proteome</keyword>